<dbReference type="SUPFAM" id="SSF50494">
    <property type="entry name" value="Trypsin-like serine proteases"/>
    <property type="match status" value="1"/>
</dbReference>
<reference evidence="3" key="1">
    <citation type="journal article" date="2019" name="Int. J. Syst. Evol. Microbiol.">
        <title>The Global Catalogue of Microorganisms (GCM) 10K type strain sequencing project: providing services to taxonomists for standard genome sequencing and annotation.</title>
        <authorList>
            <consortium name="The Broad Institute Genomics Platform"/>
            <consortium name="The Broad Institute Genome Sequencing Center for Infectious Disease"/>
            <person name="Wu L."/>
            <person name="Ma J."/>
        </authorList>
    </citation>
    <scope>NUCLEOTIDE SEQUENCE [LARGE SCALE GENOMIC DNA]</scope>
    <source>
        <strain evidence="3">CGMCC 4.7178</strain>
    </source>
</reference>
<feature type="region of interest" description="Disordered" evidence="1">
    <location>
        <begin position="1143"/>
        <end position="1171"/>
    </location>
</feature>
<dbReference type="SUPFAM" id="SSF52540">
    <property type="entry name" value="P-loop containing nucleoside triphosphate hydrolases"/>
    <property type="match status" value="1"/>
</dbReference>
<sequence>MGAGAVLTEPVSVRICDLAGRPRGSGFFADHDGTVITSHEAVDGLGRLVVHSPDGRSHLAKSHQIVQFPERDLALIRTEGLNGAPLVIGDERTRAVGAAVRLRTGQTPSRASSVPSGSWTEARLAGRARVTYTSTERVYTLDDVVELALPEAEAVALHLSSRASGSPVVDASTGAVLGVLGTALHTPDRTACFAVPLTDDELWEGEGELRDVLMRNARTVPGYGPDLNPAGVQELTQASLKPVAERARLHVRRPHVSDALGRFAGSEASVVALVGRPGTGRSTELAALAARCSAEQAPAVWLRGASLKEGDGSVREAVGRALTEAARSVTGAGSRYANGPLEAGLPAGDESVPSADVVARLARDVRCPLLVLLDAPEEMPAGLFRELRQWITGTASWLRASGARMVLACGSEFWELAGGLLPHEMLHTGQPDGAARSATDEVAGPELPPCVRLGPMPPVIAAQARERYGLDENALPEADRGHPLAMRMLAEVRAALGADSRGPRHESADAAEPAGPSGSAGFTVAADAAGDSEEALPGVSAAPVPPLARRSELFSAHLDLTALRIARRLAVAQGCTERSGDVRRLATRAAGALHEAARRCLGRGRGAVARADLAEVFPQAGGWASAVLTEGVLEPAGDGFRFADEEFADWLQGRHLDLDASLATLVHSDNEGPAAVAVPRHRIGPVVQALLQCSETAGPEALQQRLLPLTSVCLASGRTERAWWASRLLLETLLRVPDAQPYSRVLRELAERIGGGGRTGVFGPWFWREIALPAARKTELLRLMLPADPPHGSDDDHGPCRFIDVVGDLLAAEPRAVQPLLCAWFTDRRSLGCRADSRTGADSAPTVASAAQALLYAHRTAAPGQLLDLLIDACHPHADELLGELGQEEPAELCRAVERWAGDDRCLRRAAAAEYGLRLAGREPRPAVCEDSPRDGEAARRPALQRAAMALLERPGEQFLHESALALLLRVDQRWEQHLDAALEKLAATGAPVLSEALTAALRERPEPVLAAFRRRLCEPGSGAHHLVGALATVRDPSLAQPTADLVRQYAELRPERAGEPLASFVRLRLTHRDEGRAGLETLVDALLTSPYGSLRASLARMLAAAPEDPVRDELLDVLLLGEGDLDVLDAALEGALEAASQQGAAEAAERQRSEAAQDAQPYGPARSGQGQGELVRRLGLLMARTPEGAACYDRRLTGLADGQPDFGRLLRAWTAAEPAAWTAVAQAAPGAWTALAGPGVRGAREALADCV</sequence>
<evidence type="ECO:0000313" key="2">
    <source>
        <dbReference type="EMBL" id="GGO47755.1"/>
    </source>
</evidence>
<protein>
    <recommendedName>
        <fullName evidence="4">Serine protease</fullName>
    </recommendedName>
</protein>
<proteinExistence type="predicted"/>
<name>A0ABQ2M791_9ACTN</name>
<dbReference type="EMBL" id="BMMP01000006">
    <property type="protein sequence ID" value="GGO47755.1"/>
    <property type="molecule type" value="Genomic_DNA"/>
</dbReference>
<accession>A0ABQ2M791</accession>
<gene>
    <name evidence="2" type="ORF">GCM10012287_21120</name>
</gene>
<evidence type="ECO:0000256" key="1">
    <source>
        <dbReference type="SAM" id="MobiDB-lite"/>
    </source>
</evidence>
<evidence type="ECO:0000313" key="3">
    <source>
        <dbReference type="Proteomes" id="UP000631535"/>
    </source>
</evidence>
<feature type="compositionally biased region" description="Low complexity" evidence="1">
    <location>
        <begin position="510"/>
        <end position="521"/>
    </location>
</feature>
<feature type="region of interest" description="Disordered" evidence="1">
    <location>
        <begin position="498"/>
        <end position="523"/>
    </location>
</feature>
<organism evidence="2 3">
    <name type="scientific">Streptomyces daqingensis</name>
    <dbReference type="NCBI Taxonomy" id="1472640"/>
    <lineage>
        <taxon>Bacteria</taxon>
        <taxon>Bacillati</taxon>
        <taxon>Actinomycetota</taxon>
        <taxon>Actinomycetes</taxon>
        <taxon>Kitasatosporales</taxon>
        <taxon>Streptomycetaceae</taxon>
        <taxon>Streptomyces</taxon>
    </lineage>
</organism>
<dbReference type="InterPro" id="IPR027417">
    <property type="entry name" value="P-loop_NTPase"/>
</dbReference>
<dbReference type="Gene3D" id="2.40.10.120">
    <property type="match status" value="1"/>
</dbReference>
<evidence type="ECO:0008006" key="4">
    <source>
        <dbReference type="Google" id="ProtNLM"/>
    </source>
</evidence>
<dbReference type="Proteomes" id="UP000631535">
    <property type="component" value="Unassembled WGS sequence"/>
</dbReference>
<dbReference type="Pfam" id="PF13365">
    <property type="entry name" value="Trypsin_2"/>
    <property type="match status" value="1"/>
</dbReference>
<comment type="caution">
    <text evidence="2">The sequence shown here is derived from an EMBL/GenBank/DDBJ whole genome shotgun (WGS) entry which is preliminary data.</text>
</comment>
<keyword evidence="3" id="KW-1185">Reference proteome</keyword>
<dbReference type="InterPro" id="IPR009003">
    <property type="entry name" value="Peptidase_S1_PA"/>
</dbReference>